<proteinExistence type="inferred from homology"/>
<evidence type="ECO:0000256" key="7">
    <source>
        <dbReference type="RuleBase" id="RU003792"/>
    </source>
</evidence>
<dbReference type="EC" id="5.4.99.12" evidence="4"/>
<dbReference type="GO" id="GO:0031119">
    <property type="term" value="P:tRNA pseudouridine synthesis"/>
    <property type="evidence" value="ECO:0007669"/>
    <property type="project" value="UniProtKB-UniRule"/>
</dbReference>
<dbReference type="InterPro" id="IPR020094">
    <property type="entry name" value="TruA/RsuA/RluB/E/F_N"/>
</dbReference>
<evidence type="ECO:0000313" key="9">
    <source>
        <dbReference type="EMBL" id="HGH60441.1"/>
    </source>
</evidence>
<dbReference type="EMBL" id="DTGT01000124">
    <property type="protein sequence ID" value="HGH60441.1"/>
    <property type="molecule type" value="Genomic_DNA"/>
</dbReference>
<dbReference type="GO" id="GO:0160147">
    <property type="term" value="F:tRNA pseudouridine(38-40) synthase activity"/>
    <property type="evidence" value="ECO:0007669"/>
    <property type="project" value="UniProtKB-EC"/>
</dbReference>
<feature type="active site" description="Nucleophile" evidence="4 5">
    <location>
        <position position="52"/>
    </location>
</feature>
<evidence type="ECO:0000256" key="1">
    <source>
        <dbReference type="ARBA" id="ARBA00009375"/>
    </source>
</evidence>
<sequence>MTKYKAVVEYDGTMYHGWQLQPGVPTIQGKLEEALYKLCGELIRVHGAGRTDAGVHALAQVAHFEATWSHTCEELQRACNALLPRDIVVRRISLAAKDFHARHSALAKVYCYRILNAPLRSCFWRNYAWHVKEALDVESMNDASQYLTGPHDFASFGSPTDGTESTVREISKALWTRDSISGLVRFTIEGSGFLRYMVRSLVGTLVMVGRKKISARHFLRILESRDRSKAGPTAPPHGLYLWKVHYPPSHESPGT</sequence>
<dbReference type="InterPro" id="IPR020097">
    <property type="entry name" value="PsdUridine_synth_TruA_a/b_dom"/>
</dbReference>
<organism evidence="9">
    <name type="scientific">Desulfomonile tiedjei</name>
    <dbReference type="NCBI Taxonomy" id="2358"/>
    <lineage>
        <taxon>Bacteria</taxon>
        <taxon>Pseudomonadati</taxon>
        <taxon>Thermodesulfobacteriota</taxon>
        <taxon>Desulfomonilia</taxon>
        <taxon>Desulfomonilales</taxon>
        <taxon>Desulfomonilaceae</taxon>
        <taxon>Desulfomonile</taxon>
    </lineage>
</organism>
<comment type="catalytic activity">
    <reaction evidence="4 7">
        <text>uridine(38/39/40) in tRNA = pseudouridine(38/39/40) in tRNA</text>
        <dbReference type="Rhea" id="RHEA:22376"/>
        <dbReference type="Rhea" id="RHEA-COMP:10085"/>
        <dbReference type="Rhea" id="RHEA-COMP:10087"/>
        <dbReference type="ChEBI" id="CHEBI:65314"/>
        <dbReference type="ChEBI" id="CHEBI:65315"/>
        <dbReference type="EC" id="5.4.99.12"/>
    </reaction>
</comment>
<comment type="caution">
    <text evidence="4">Lacks conserved residue(s) required for the propagation of feature annotation.</text>
</comment>
<feature type="domain" description="Pseudouridine synthase I TruA alpha/beta" evidence="8">
    <location>
        <begin position="6"/>
        <end position="102"/>
    </location>
</feature>
<dbReference type="PANTHER" id="PTHR11142:SF0">
    <property type="entry name" value="TRNA PSEUDOURIDINE SYNTHASE-LIKE 1"/>
    <property type="match status" value="1"/>
</dbReference>
<dbReference type="SUPFAM" id="SSF55120">
    <property type="entry name" value="Pseudouridine synthase"/>
    <property type="match status" value="1"/>
</dbReference>
<dbReference type="CDD" id="cd02570">
    <property type="entry name" value="PseudoU_synth_EcTruA"/>
    <property type="match status" value="1"/>
</dbReference>
<dbReference type="NCBIfam" id="TIGR00071">
    <property type="entry name" value="hisT_truA"/>
    <property type="match status" value="1"/>
</dbReference>
<accession>A0A7C4AQY9</accession>
<keyword evidence="3 4" id="KW-0413">Isomerase</keyword>
<comment type="subunit">
    <text evidence="4">Homodimer.</text>
</comment>
<evidence type="ECO:0000256" key="3">
    <source>
        <dbReference type="ARBA" id="ARBA00023235"/>
    </source>
</evidence>
<reference evidence="9" key="1">
    <citation type="journal article" date="2020" name="mSystems">
        <title>Genome- and Community-Level Interaction Insights into Carbon Utilization and Element Cycling Functions of Hydrothermarchaeota in Hydrothermal Sediment.</title>
        <authorList>
            <person name="Zhou Z."/>
            <person name="Liu Y."/>
            <person name="Xu W."/>
            <person name="Pan J."/>
            <person name="Luo Z.H."/>
            <person name="Li M."/>
        </authorList>
    </citation>
    <scope>NUCLEOTIDE SEQUENCE [LARGE SCALE GENOMIC DNA]</scope>
    <source>
        <strain evidence="9">SpSt-769</strain>
    </source>
</reference>
<evidence type="ECO:0000256" key="5">
    <source>
        <dbReference type="PIRSR" id="PIRSR001430-1"/>
    </source>
</evidence>
<dbReference type="GO" id="GO:0003723">
    <property type="term" value="F:RNA binding"/>
    <property type="evidence" value="ECO:0007669"/>
    <property type="project" value="InterPro"/>
</dbReference>
<dbReference type="InterPro" id="IPR020095">
    <property type="entry name" value="PsdUridine_synth_TruA_C"/>
</dbReference>
<comment type="similarity">
    <text evidence="1 4 7">Belongs to the tRNA pseudouridine synthase TruA family.</text>
</comment>
<dbReference type="PANTHER" id="PTHR11142">
    <property type="entry name" value="PSEUDOURIDYLATE SYNTHASE"/>
    <property type="match status" value="1"/>
</dbReference>
<dbReference type="InterPro" id="IPR001406">
    <property type="entry name" value="PsdUridine_synth_TruA"/>
</dbReference>
<dbReference type="HAMAP" id="MF_00171">
    <property type="entry name" value="TruA"/>
    <property type="match status" value="1"/>
</dbReference>
<dbReference type="Gene3D" id="3.30.70.580">
    <property type="entry name" value="Pseudouridine synthase I, catalytic domain, N-terminal subdomain"/>
    <property type="match status" value="1"/>
</dbReference>
<comment type="caution">
    <text evidence="9">The sequence shown here is derived from an EMBL/GenBank/DDBJ whole genome shotgun (WGS) entry which is preliminary data.</text>
</comment>
<protein>
    <recommendedName>
        <fullName evidence="4">tRNA pseudouridine synthase A</fullName>
        <ecNumber evidence="4">5.4.99.12</ecNumber>
    </recommendedName>
    <alternativeName>
        <fullName evidence="4">tRNA pseudouridine(38-40) synthase</fullName>
    </alternativeName>
    <alternativeName>
        <fullName evidence="4">tRNA pseudouridylate synthase I</fullName>
    </alternativeName>
    <alternativeName>
        <fullName evidence="4">tRNA-uridine isomerase I</fullName>
    </alternativeName>
</protein>
<dbReference type="Gene3D" id="3.30.70.660">
    <property type="entry name" value="Pseudouridine synthase I, catalytic domain, C-terminal subdomain"/>
    <property type="match status" value="1"/>
</dbReference>
<feature type="domain" description="Pseudouridine synthase I TruA alpha/beta" evidence="8">
    <location>
        <begin position="143"/>
        <end position="247"/>
    </location>
</feature>
<name>A0A7C4AQY9_9BACT</name>
<dbReference type="PIRSF" id="PIRSF001430">
    <property type="entry name" value="tRNA_psdUrid_synth"/>
    <property type="match status" value="1"/>
</dbReference>
<keyword evidence="2 4" id="KW-0819">tRNA processing</keyword>
<dbReference type="AlphaFoldDB" id="A0A7C4AQY9"/>
<comment type="function">
    <text evidence="4">Formation of pseudouridine at positions 38, 39 and 40 in the anticodon stem and loop of transfer RNAs.</text>
</comment>
<evidence type="ECO:0000256" key="4">
    <source>
        <dbReference type="HAMAP-Rule" id="MF_00171"/>
    </source>
</evidence>
<gene>
    <name evidence="4 9" type="primary">truA</name>
    <name evidence="9" type="ORF">ENV54_03980</name>
</gene>
<dbReference type="FunFam" id="3.30.70.580:FF:000001">
    <property type="entry name" value="tRNA pseudouridine synthase A"/>
    <property type="match status" value="1"/>
</dbReference>
<dbReference type="InterPro" id="IPR020103">
    <property type="entry name" value="PsdUridine_synth_cat_dom_sf"/>
</dbReference>
<evidence type="ECO:0000256" key="6">
    <source>
        <dbReference type="PIRSR" id="PIRSR001430-2"/>
    </source>
</evidence>
<evidence type="ECO:0000259" key="8">
    <source>
        <dbReference type="Pfam" id="PF01416"/>
    </source>
</evidence>
<dbReference type="Pfam" id="PF01416">
    <property type="entry name" value="PseudoU_synth_1"/>
    <property type="match status" value="2"/>
</dbReference>
<feature type="binding site" evidence="4 6">
    <location>
        <position position="110"/>
    </location>
    <ligand>
        <name>substrate</name>
    </ligand>
</feature>
<evidence type="ECO:0000256" key="2">
    <source>
        <dbReference type="ARBA" id="ARBA00022694"/>
    </source>
</evidence>